<evidence type="ECO:0000313" key="17">
    <source>
        <dbReference type="Proteomes" id="UP001108240"/>
    </source>
</evidence>
<organism evidence="16 17">
    <name type="scientific">Cyprinus carpio carpio</name>
    <dbReference type="NCBI Taxonomy" id="630221"/>
    <lineage>
        <taxon>Eukaryota</taxon>
        <taxon>Metazoa</taxon>
        <taxon>Chordata</taxon>
        <taxon>Craniata</taxon>
        <taxon>Vertebrata</taxon>
        <taxon>Euteleostomi</taxon>
        <taxon>Actinopterygii</taxon>
        <taxon>Neopterygii</taxon>
        <taxon>Teleostei</taxon>
        <taxon>Ostariophysi</taxon>
        <taxon>Cypriniformes</taxon>
        <taxon>Cyprinidae</taxon>
        <taxon>Cyprininae</taxon>
        <taxon>Cyprinus</taxon>
    </lineage>
</organism>
<dbReference type="GeneTree" id="ENSGT00390000018381"/>
<dbReference type="Gene3D" id="3.30.830.10">
    <property type="entry name" value="Metalloenzyme, LuxS/M16 peptidase-like"/>
    <property type="match status" value="5"/>
</dbReference>
<evidence type="ECO:0000256" key="8">
    <source>
        <dbReference type="ARBA" id="ARBA00022833"/>
    </source>
</evidence>
<dbReference type="Ensembl" id="ENSCCRT00000116228.1">
    <property type="protein sequence ID" value="ENSCCRP00000105082.1"/>
    <property type="gene ID" value="ENSCCRG00000023041.2"/>
</dbReference>
<dbReference type="SMART" id="SM01264">
    <property type="entry name" value="M16C_associated"/>
    <property type="match status" value="1"/>
</dbReference>
<keyword evidence="17" id="KW-1185">Reference proteome</keyword>
<evidence type="ECO:0000256" key="4">
    <source>
        <dbReference type="ARBA" id="ARBA00011853"/>
    </source>
</evidence>
<dbReference type="FunFam" id="3.30.830.10:FF:000009">
    <property type="entry name" value="Presequence protease, mitochondrial"/>
    <property type="match status" value="1"/>
</dbReference>
<reference evidence="16" key="2">
    <citation type="submission" date="2025-09" db="UniProtKB">
        <authorList>
            <consortium name="Ensembl"/>
        </authorList>
    </citation>
    <scope>IDENTIFICATION</scope>
</reference>
<sequence>MFRHSKVFITKLKNLSLQGSWRSRGSSAVERALQYTAGQKLHGFTVKEVTAVPDLFLTAVKLSHDATGAQYLHAARDDSNNLFSVQFRTTPMDSTGVPHILEHTVLCGSQRFPCRDPFFKMLNRSLSTFMNAFTGTSFTGFNVFVFFRQEGWRLEHETPTDPSSRLVFKGVVFNEMKGVFSDNERLYAQHLQNKLLPDHTYSVVSGGEPLAIPDLTWEQLKHFHATHYHPSNARFFTYGDLPLEQHLQQIEEEALSKFERTEPNTAVPPQTHWDKPRVDHVTCRPDALAPDPIKQNTLCMSYLLGDITDTFEAFILSLLSSLMISGPNSPFYKALIEPEIGSDFSSSVGFDGSTRQASFTIGLQGMAEDDTETVKHIIAQTIDDIIATGFEEEQIEALLHKIEIQMKHQSTSFGLALASYIASCWNHDGDPVQLLKISENVSRFRQCLKENPRYLQDKIQHYFKDNAHRLTLTMSPDERFLEKQAEAEEQKLQQKIQNLSDADHKDIYEKGLQLLAAQSTTQDASCLPALKVSDIEPIIPYTPVQPGTAGGVPVQYCEQPTNGMVYFRAMCNLNSLPEDLKIYVPLFCSVITKLGCGELDYRQQAQRIELKTGGMSVSPQIIPDTADLDLYEQGIILSSSCLERNLPDMFQLWSDIFNSPRFDDEQRLRVLVMMSAQELSNGISYSGHMYAMTRAARTLTPTADLQEAFSGMDQVRFMKRIAEMTDLTSVLRKLPRIKRHLLNPENMRCAVNATPQKMSEAAGEVERFIGNIAANRKERKPVRPTVRSHRSPSSSCQEPHFKPCQMKTYFQLPFNVNFVSECVRAVPFTHTDYASLCILARMMTAKFLHGEIREKGGAYGGGARMGGGGLFSFYSYRDPNSTQTLSAFRGGVEWARAGKFTQQDIDEAKLSVFSAVDAPVAPSDKGLGRFLNGITDEMKQRYRERLFAVTDKNLIDVAGRYLGVGQQTCGVAILGPENESIRKDPSWVVK</sequence>
<accession>A0A9J7XBU1</accession>
<feature type="region of interest" description="Disordered" evidence="14">
    <location>
        <begin position="777"/>
        <end position="798"/>
    </location>
</feature>
<dbReference type="FunFam" id="3.30.830.10:FF:000020">
    <property type="entry name" value="Mitochondrial presequence protease"/>
    <property type="match status" value="1"/>
</dbReference>
<evidence type="ECO:0000256" key="12">
    <source>
        <dbReference type="ARBA" id="ARBA00032857"/>
    </source>
</evidence>
<dbReference type="InterPro" id="IPR055130">
    <property type="entry name" value="PreP_C"/>
</dbReference>
<comment type="subcellular location">
    <subcellularLocation>
        <location evidence="2">Mitochondrion matrix</location>
    </subcellularLocation>
</comment>
<dbReference type="Pfam" id="PF08367">
    <property type="entry name" value="M16C_assoc"/>
    <property type="match status" value="1"/>
</dbReference>
<comment type="similarity">
    <text evidence="3">Belongs to the peptidase M16 family. PreP subfamily.</text>
</comment>
<dbReference type="GO" id="GO:0016485">
    <property type="term" value="P:protein processing"/>
    <property type="evidence" value="ECO:0007669"/>
    <property type="project" value="TreeGrafter"/>
</dbReference>
<dbReference type="GO" id="GO:0004222">
    <property type="term" value="F:metalloendopeptidase activity"/>
    <property type="evidence" value="ECO:0007669"/>
    <property type="project" value="TreeGrafter"/>
</dbReference>
<evidence type="ECO:0000256" key="5">
    <source>
        <dbReference type="ARBA" id="ARBA00022670"/>
    </source>
</evidence>
<evidence type="ECO:0000256" key="9">
    <source>
        <dbReference type="ARBA" id="ARBA00023049"/>
    </source>
</evidence>
<dbReference type="PANTHER" id="PTHR43016:SF13">
    <property type="entry name" value="PRESEQUENCE PROTEASE, MITOCHONDRIAL"/>
    <property type="match status" value="1"/>
</dbReference>
<dbReference type="FunFam" id="3.30.830.10:FF:000013">
    <property type="entry name" value="Mitochondrial presequence protease"/>
    <property type="match status" value="1"/>
</dbReference>
<keyword evidence="6" id="KW-0479">Metal-binding</keyword>
<keyword evidence="13" id="KW-0175">Coiled coil</keyword>
<keyword evidence="8" id="KW-0862">Zinc</keyword>
<evidence type="ECO:0000256" key="2">
    <source>
        <dbReference type="ARBA" id="ARBA00004305"/>
    </source>
</evidence>
<dbReference type="Pfam" id="PF05193">
    <property type="entry name" value="Peptidase_M16_C"/>
    <property type="match status" value="1"/>
</dbReference>
<dbReference type="PANTHER" id="PTHR43016">
    <property type="entry name" value="PRESEQUENCE PROTEASE"/>
    <property type="match status" value="1"/>
</dbReference>
<evidence type="ECO:0000259" key="15">
    <source>
        <dbReference type="SMART" id="SM01264"/>
    </source>
</evidence>
<evidence type="ECO:0000256" key="10">
    <source>
        <dbReference type="ARBA" id="ARBA00023128"/>
    </source>
</evidence>
<reference evidence="16" key="1">
    <citation type="submission" date="2025-08" db="UniProtKB">
        <authorList>
            <consortium name="Ensembl"/>
        </authorList>
    </citation>
    <scope>IDENTIFICATION</scope>
</reference>
<evidence type="ECO:0000256" key="7">
    <source>
        <dbReference type="ARBA" id="ARBA00022801"/>
    </source>
</evidence>
<feature type="coiled-coil region" evidence="13">
    <location>
        <begin position="478"/>
        <end position="505"/>
    </location>
</feature>
<keyword evidence="7" id="KW-0378">Hydrolase</keyword>
<comment type="cofactor">
    <cofactor evidence="1">
        <name>Zn(2+)</name>
        <dbReference type="ChEBI" id="CHEBI:29105"/>
    </cofactor>
</comment>
<keyword evidence="10" id="KW-0496">Mitochondrion</keyword>
<protein>
    <recommendedName>
        <fullName evidence="12">Pitrilysin metalloproteinase 1</fullName>
    </recommendedName>
</protein>
<dbReference type="InterPro" id="IPR011249">
    <property type="entry name" value="Metalloenz_LuxS/M16"/>
</dbReference>
<dbReference type="GO" id="GO:0005759">
    <property type="term" value="C:mitochondrial matrix"/>
    <property type="evidence" value="ECO:0007669"/>
    <property type="project" value="UniProtKB-SubCell"/>
</dbReference>
<keyword evidence="11" id="KW-1015">Disulfide bond</keyword>
<evidence type="ECO:0000256" key="6">
    <source>
        <dbReference type="ARBA" id="ARBA00022723"/>
    </source>
</evidence>
<dbReference type="Pfam" id="PF22516">
    <property type="entry name" value="PreP_C"/>
    <property type="match status" value="1"/>
</dbReference>
<evidence type="ECO:0000256" key="13">
    <source>
        <dbReference type="SAM" id="Coils"/>
    </source>
</evidence>
<dbReference type="SUPFAM" id="SSF63411">
    <property type="entry name" value="LuxS/MPP-like metallohydrolase"/>
    <property type="match status" value="4"/>
</dbReference>
<dbReference type="InterPro" id="IPR007863">
    <property type="entry name" value="Peptidase_M16_C"/>
</dbReference>
<evidence type="ECO:0000313" key="16">
    <source>
        <dbReference type="Ensembl" id="ENSCCRP00000105082.1"/>
    </source>
</evidence>
<keyword evidence="5" id="KW-0645">Protease</keyword>
<evidence type="ECO:0000256" key="3">
    <source>
        <dbReference type="ARBA" id="ARBA00007575"/>
    </source>
</evidence>
<evidence type="ECO:0000256" key="1">
    <source>
        <dbReference type="ARBA" id="ARBA00001947"/>
    </source>
</evidence>
<proteinExistence type="inferred from homology"/>
<keyword evidence="9" id="KW-0482">Metalloprotease</keyword>
<evidence type="ECO:0000256" key="14">
    <source>
        <dbReference type="SAM" id="MobiDB-lite"/>
    </source>
</evidence>
<name>A0A9J7XBU1_CYPCA</name>
<evidence type="ECO:0000256" key="11">
    <source>
        <dbReference type="ARBA" id="ARBA00023157"/>
    </source>
</evidence>
<dbReference type="GO" id="GO:0046872">
    <property type="term" value="F:metal ion binding"/>
    <property type="evidence" value="ECO:0007669"/>
    <property type="project" value="UniProtKB-KW"/>
</dbReference>
<dbReference type="Proteomes" id="UP001108240">
    <property type="component" value="Unplaced"/>
</dbReference>
<dbReference type="InterPro" id="IPR013578">
    <property type="entry name" value="Peptidase_M16C_assoc"/>
</dbReference>
<feature type="compositionally biased region" description="Basic residues" evidence="14">
    <location>
        <begin position="777"/>
        <end position="790"/>
    </location>
</feature>
<dbReference type="AlphaFoldDB" id="A0A9J7XBU1"/>
<feature type="domain" description="Peptidase M16C associated" evidence="15">
    <location>
        <begin position="474"/>
        <end position="721"/>
    </location>
</feature>
<comment type="subunit">
    <text evidence="4">Monomer and homodimer; homodimerization is induced by binding of the substrate.</text>
</comment>